<evidence type="ECO:0000313" key="9">
    <source>
        <dbReference type="EMBL" id="MBO8453063.1"/>
    </source>
</evidence>
<comment type="similarity">
    <text evidence="2">Belongs to the ABC-4 integral membrane protein family. LolC/E subfamily.</text>
</comment>
<dbReference type="InterPro" id="IPR003838">
    <property type="entry name" value="ABC3_permease_C"/>
</dbReference>
<protein>
    <submittedName>
        <fullName evidence="9">ABC transporter permease</fullName>
    </submittedName>
</protein>
<reference evidence="9" key="2">
    <citation type="journal article" date="2021" name="PeerJ">
        <title>Extensive microbial diversity within the chicken gut microbiome revealed by metagenomics and culture.</title>
        <authorList>
            <person name="Gilroy R."/>
            <person name="Ravi A."/>
            <person name="Getino M."/>
            <person name="Pursley I."/>
            <person name="Horton D.L."/>
            <person name="Alikhan N.F."/>
            <person name="Baker D."/>
            <person name="Gharbi K."/>
            <person name="Hall N."/>
            <person name="Watson M."/>
            <person name="Adriaenssens E.M."/>
            <person name="Foster-Nyarko E."/>
            <person name="Jarju S."/>
            <person name="Secka A."/>
            <person name="Antonio M."/>
            <person name="Oren A."/>
            <person name="Chaudhuri R.R."/>
            <person name="La Ragione R."/>
            <person name="Hildebrand F."/>
            <person name="Pallen M.J."/>
        </authorList>
    </citation>
    <scope>NUCLEOTIDE SEQUENCE</scope>
    <source>
        <strain evidence="9">B1-20833</strain>
    </source>
</reference>
<keyword evidence="5 7" id="KW-1133">Transmembrane helix</keyword>
<evidence type="ECO:0000259" key="8">
    <source>
        <dbReference type="Pfam" id="PF02687"/>
    </source>
</evidence>
<feature type="transmembrane region" description="Helical" evidence="7">
    <location>
        <begin position="286"/>
        <end position="304"/>
    </location>
</feature>
<comment type="subcellular location">
    <subcellularLocation>
        <location evidence="1">Cell membrane</location>
        <topology evidence="1">Multi-pass membrane protein</topology>
    </subcellularLocation>
</comment>
<evidence type="ECO:0000256" key="7">
    <source>
        <dbReference type="SAM" id="Phobius"/>
    </source>
</evidence>
<dbReference type="InterPro" id="IPR051447">
    <property type="entry name" value="Lipoprotein-release_system"/>
</dbReference>
<evidence type="ECO:0000256" key="2">
    <source>
        <dbReference type="ARBA" id="ARBA00005236"/>
    </source>
</evidence>
<dbReference type="GO" id="GO:0044874">
    <property type="term" value="P:lipoprotein localization to outer membrane"/>
    <property type="evidence" value="ECO:0007669"/>
    <property type="project" value="TreeGrafter"/>
</dbReference>
<evidence type="ECO:0000313" key="10">
    <source>
        <dbReference type="Proteomes" id="UP000823661"/>
    </source>
</evidence>
<dbReference type="Proteomes" id="UP000823661">
    <property type="component" value="Unassembled WGS sequence"/>
</dbReference>
<evidence type="ECO:0000256" key="4">
    <source>
        <dbReference type="ARBA" id="ARBA00022692"/>
    </source>
</evidence>
<proteinExistence type="inferred from homology"/>
<evidence type="ECO:0000256" key="5">
    <source>
        <dbReference type="ARBA" id="ARBA00022989"/>
    </source>
</evidence>
<organism evidence="9 10">
    <name type="scientific">Candidatus Cryptobacteroides intestinavium</name>
    <dbReference type="NCBI Taxonomy" id="2840766"/>
    <lineage>
        <taxon>Bacteria</taxon>
        <taxon>Pseudomonadati</taxon>
        <taxon>Bacteroidota</taxon>
        <taxon>Bacteroidia</taxon>
        <taxon>Bacteroidales</taxon>
        <taxon>Candidatus Cryptobacteroides</taxon>
    </lineage>
</organism>
<feature type="transmembrane region" description="Helical" evidence="7">
    <location>
        <begin position="15"/>
        <end position="35"/>
    </location>
</feature>
<feature type="transmembrane region" description="Helical" evidence="7">
    <location>
        <begin position="356"/>
        <end position="379"/>
    </location>
</feature>
<evidence type="ECO:0000256" key="1">
    <source>
        <dbReference type="ARBA" id="ARBA00004651"/>
    </source>
</evidence>
<dbReference type="EMBL" id="JADIMI010000088">
    <property type="protein sequence ID" value="MBO8453063.1"/>
    <property type="molecule type" value="Genomic_DNA"/>
</dbReference>
<reference evidence="9" key="1">
    <citation type="submission" date="2020-10" db="EMBL/GenBank/DDBJ databases">
        <authorList>
            <person name="Gilroy R."/>
        </authorList>
    </citation>
    <scope>NUCLEOTIDE SEQUENCE</scope>
    <source>
        <strain evidence="9">B1-20833</strain>
    </source>
</reference>
<evidence type="ECO:0000256" key="6">
    <source>
        <dbReference type="ARBA" id="ARBA00023136"/>
    </source>
</evidence>
<dbReference type="Pfam" id="PF02687">
    <property type="entry name" value="FtsX"/>
    <property type="match status" value="1"/>
</dbReference>
<feature type="domain" description="ABC3 transporter permease C-terminal" evidence="8">
    <location>
        <begin position="258"/>
        <end position="383"/>
    </location>
</feature>
<gene>
    <name evidence="9" type="ORF">IAC06_09325</name>
</gene>
<feature type="transmembrane region" description="Helical" evidence="7">
    <location>
        <begin position="256"/>
        <end position="280"/>
    </location>
</feature>
<evidence type="ECO:0000256" key="3">
    <source>
        <dbReference type="ARBA" id="ARBA00022475"/>
    </source>
</evidence>
<sequence>MDVSLFIASRLRFKGRLAMICIAVSFLVMIIAVAVSSGFRNEIRDGISGFSGDIMITPVNMNYIGETSPIGRYPSWLDNVSSLEGVKELHPAVYRAGIVKNADNIHGVIFKGVESFGEDTIGSMTVMLPSRLAAMLSLEPGDDMPAYFIGERVRARKFKVASIYEPVADMEDVMVVYAALADMQRLNGWAEDEVSSMEILLKDRYRNVREMQAISDKVGFTIFSSASEDDDTVVASSAVESYPQLFDWLDLIDSNVLFIMVLMTVVAGFNMISGLLIMLFENISTIGLLKALGMTDMSIAKIFLASSSVIVLKGMAAGNLLAFAFCAVQGLTHFLALDPANYFVSFVPVHIDIGLVLLADLAAFCVIMLLLLIPSLFIAKVDPAKSVTVR</sequence>
<dbReference type="GO" id="GO:0098797">
    <property type="term" value="C:plasma membrane protein complex"/>
    <property type="evidence" value="ECO:0007669"/>
    <property type="project" value="TreeGrafter"/>
</dbReference>
<comment type="caution">
    <text evidence="9">The sequence shown here is derived from an EMBL/GenBank/DDBJ whole genome shotgun (WGS) entry which is preliminary data.</text>
</comment>
<name>A0A9D9HJ28_9BACT</name>
<keyword evidence="3" id="KW-1003">Cell membrane</keyword>
<accession>A0A9D9HJ28</accession>
<dbReference type="AlphaFoldDB" id="A0A9D9HJ28"/>
<dbReference type="PANTHER" id="PTHR30489:SF0">
    <property type="entry name" value="LIPOPROTEIN-RELEASING SYSTEM TRANSMEMBRANE PROTEIN LOLE"/>
    <property type="match status" value="1"/>
</dbReference>
<keyword evidence="4 7" id="KW-0812">Transmembrane</keyword>
<keyword evidence="6 7" id="KW-0472">Membrane</keyword>
<dbReference type="PANTHER" id="PTHR30489">
    <property type="entry name" value="LIPOPROTEIN-RELEASING SYSTEM TRANSMEMBRANE PROTEIN LOLE"/>
    <property type="match status" value="1"/>
</dbReference>
<feature type="transmembrane region" description="Helical" evidence="7">
    <location>
        <begin position="316"/>
        <end position="336"/>
    </location>
</feature>